<keyword evidence="3" id="KW-1185">Reference proteome</keyword>
<evidence type="ECO:0000313" key="3">
    <source>
        <dbReference type="Proteomes" id="UP000799767"/>
    </source>
</evidence>
<dbReference type="CDD" id="cd02859">
    <property type="entry name" value="E_set_AMPKbeta_like_N"/>
    <property type="match status" value="1"/>
</dbReference>
<dbReference type="InterPro" id="IPR014756">
    <property type="entry name" value="Ig_E-set"/>
</dbReference>
<dbReference type="GeneID" id="54476523"/>
<dbReference type="EMBL" id="MU001637">
    <property type="protein sequence ID" value="KAF2481617.1"/>
    <property type="molecule type" value="Genomic_DNA"/>
</dbReference>
<evidence type="ECO:0000256" key="1">
    <source>
        <dbReference type="SAM" id="MobiDB-lite"/>
    </source>
</evidence>
<dbReference type="Proteomes" id="UP000799767">
    <property type="component" value="Unassembled WGS sequence"/>
</dbReference>
<feature type="compositionally biased region" description="Acidic residues" evidence="1">
    <location>
        <begin position="538"/>
        <end position="550"/>
    </location>
</feature>
<evidence type="ECO:0008006" key="4">
    <source>
        <dbReference type="Google" id="ProtNLM"/>
    </source>
</evidence>
<proteinExistence type="predicted"/>
<feature type="compositionally biased region" description="Low complexity" evidence="1">
    <location>
        <begin position="49"/>
        <end position="63"/>
    </location>
</feature>
<feature type="compositionally biased region" description="Low complexity" evidence="1">
    <location>
        <begin position="92"/>
        <end position="102"/>
    </location>
</feature>
<feature type="compositionally biased region" description="Polar residues" evidence="1">
    <location>
        <begin position="347"/>
        <end position="356"/>
    </location>
</feature>
<accession>A0A6A6PQV1</accession>
<feature type="region of interest" description="Disordered" evidence="1">
    <location>
        <begin position="297"/>
        <end position="329"/>
    </location>
</feature>
<gene>
    <name evidence="2" type="ORF">BDY17DRAFT_311289</name>
</gene>
<protein>
    <recommendedName>
        <fullName evidence="4">AMP-activated protein kinase glycogen-binding domain-containing protein</fullName>
    </recommendedName>
</protein>
<organism evidence="2 3">
    <name type="scientific">Neohortaea acidophila</name>
    <dbReference type="NCBI Taxonomy" id="245834"/>
    <lineage>
        <taxon>Eukaryota</taxon>
        <taxon>Fungi</taxon>
        <taxon>Dikarya</taxon>
        <taxon>Ascomycota</taxon>
        <taxon>Pezizomycotina</taxon>
        <taxon>Dothideomycetes</taxon>
        <taxon>Dothideomycetidae</taxon>
        <taxon>Mycosphaerellales</taxon>
        <taxon>Teratosphaeriaceae</taxon>
        <taxon>Neohortaea</taxon>
    </lineage>
</organism>
<evidence type="ECO:0000313" key="2">
    <source>
        <dbReference type="EMBL" id="KAF2481617.1"/>
    </source>
</evidence>
<feature type="compositionally biased region" description="Acidic residues" evidence="1">
    <location>
        <begin position="388"/>
        <end position="410"/>
    </location>
</feature>
<feature type="compositionally biased region" description="Low complexity" evidence="1">
    <location>
        <begin position="310"/>
        <end position="322"/>
    </location>
</feature>
<sequence length="609" mass="65683">MSRPSPPNYTNSFRDLRANFETRSQPTIATAYRSISAAAGDTSANTAMSSQQQQQSRPQSLPPAATRRVPSLAKSIDTILDTPPASPPPTTPTLSTATSTRPAAPPRLRPSWIGPPKQPSAATPGPQQTMKQNVTVEYSAPGLQPPVYICTSLSEPPWEAIEMHRDLAPAPCPPASTKSDPAYTSGGGYVFSKTFCVEEGEYQYKFRLGEGDWWVCDEGRPMVDDGCGNKNNLLIVKAEGMLVSKVETAAGSTKGQIVGNGVPKAPDVVPPTNAPKAPEVVPLPQQVLPPVIALTSSTHDVQKPGTASVAKPEATSTTAPASTRHDSPELAPLLKHETFRPLEGAMAQQTPETEASNPLEDDDGDLGDPHPGPLLSHETFKPLAPDESTSDSEDDDSDSSSSSEDDDGEDEGKARASSKTSEEADAAPLFRHETMMKPHGVPPIVIPTKNTSTAVNNSAIPQEATHHDLHLEKFPVHHAGIIDQILETRHRLPEDQFSEEHLFGSPTSQVICESPISPATRVRATTAEEVLEKIREAEEEEYEKEQEAGQELDPLRLQEPEDADFTPKVEVDMVEKIEIEEHVVIEVVEQRKGLAEVLLERMGGKGNAM</sequence>
<name>A0A6A6PQV1_9PEZI</name>
<feature type="region of interest" description="Disordered" evidence="1">
    <location>
        <begin position="345"/>
        <end position="438"/>
    </location>
</feature>
<reference evidence="2" key="1">
    <citation type="journal article" date="2020" name="Stud. Mycol.">
        <title>101 Dothideomycetes genomes: a test case for predicting lifestyles and emergence of pathogens.</title>
        <authorList>
            <person name="Haridas S."/>
            <person name="Albert R."/>
            <person name="Binder M."/>
            <person name="Bloem J."/>
            <person name="Labutti K."/>
            <person name="Salamov A."/>
            <person name="Andreopoulos B."/>
            <person name="Baker S."/>
            <person name="Barry K."/>
            <person name="Bills G."/>
            <person name="Bluhm B."/>
            <person name="Cannon C."/>
            <person name="Castanera R."/>
            <person name="Culley D."/>
            <person name="Daum C."/>
            <person name="Ezra D."/>
            <person name="Gonzalez J."/>
            <person name="Henrissat B."/>
            <person name="Kuo A."/>
            <person name="Liang C."/>
            <person name="Lipzen A."/>
            <person name="Lutzoni F."/>
            <person name="Magnuson J."/>
            <person name="Mondo S."/>
            <person name="Nolan M."/>
            <person name="Ohm R."/>
            <person name="Pangilinan J."/>
            <person name="Park H.-J."/>
            <person name="Ramirez L."/>
            <person name="Alfaro M."/>
            <person name="Sun H."/>
            <person name="Tritt A."/>
            <person name="Yoshinaga Y."/>
            <person name="Zwiers L.-H."/>
            <person name="Turgeon B."/>
            <person name="Goodwin S."/>
            <person name="Spatafora J."/>
            <person name="Crous P."/>
            <person name="Grigoriev I."/>
        </authorList>
    </citation>
    <scope>NUCLEOTIDE SEQUENCE</scope>
    <source>
        <strain evidence="2">CBS 113389</strain>
    </source>
</reference>
<feature type="region of interest" description="Disordered" evidence="1">
    <location>
        <begin position="41"/>
        <end position="128"/>
    </location>
</feature>
<dbReference type="SUPFAM" id="SSF81296">
    <property type="entry name" value="E set domains"/>
    <property type="match status" value="1"/>
</dbReference>
<dbReference type="InterPro" id="IPR013783">
    <property type="entry name" value="Ig-like_fold"/>
</dbReference>
<feature type="region of interest" description="Disordered" evidence="1">
    <location>
        <begin position="538"/>
        <end position="561"/>
    </location>
</feature>
<dbReference type="RefSeq" id="XP_033588187.1">
    <property type="nucleotide sequence ID" value="XM_033735521.1"/>
</dbReference>
<dbReference type="OrthoDB" id="5350410at2759"/>
<dbReference type="Gene3D" id="2.60.40.10">
    <property type="entry name" value="Immunoglobulins"/>
    <property type="match status" value="1"/>
</dbReference>
<dbReference type="AlphaFoldDB" id="A0A6A6PQV1"/>